<evidence type="ECO:0000313" key="1">
    <source>
        <dbReference type="EMBL" id="GCB34291.1"/>
    </source>
</evidence>
<proteinExistence type="predicted"/>
<sequence>MYSSSDYERLFIRYKAETVPQGKSIQNFCFKIKYLTISFTNGIRIRDICWFLFRSKTVRIWNLSCGFRYSGSPEKYGTVSFEDNDRHLYEQRDAYTAAEPKLSKSEKFGVETGGAMLSIIGMTRFYYLRNFHYLRCKNSRVFSI</sequence>
<protein>
    <submittedName>
        <fullName evidence="1">Uncharacterized protein</fullName>
    </submittedName>
</protein>
<evidence type="ECO:0000313" key="2">
    <source>
        <dbReference type="Proteomes" id="UP000288079"/>
    </source>
</evidence>
<dbReference type="EMBL" id="BHWB01000003">
    <property type="protein sequence ID" value="GCB34291.1"/>
    <property type="molecule type" value="Genomic_DNA"/>
</dbReference>
<gene>
    <name evidence="1" type="ORF">KGMB02408_12360</name>
</gene>
<keyword evidence="2" id="KW-1185">Reference proteome</keyword>
<accession>A0A401LS46</accession>
<organism evidence="1 2">
    <name type="scientific">Bacteroides faecalis</name>
    <dbReference type="NCBI Taxonomy" id="2447885"/>
    <lineage>
        <taxon>Bacteria</taxon>
        <taxon>Pseudomonadati</taxon>
        <taxon>Bacteroidota</taxon>
        <taxon>Bacteroidia</taxon>
        <taxon>Bacteroidales</taxon>
        <taxon>Bacteroidaceae</taxon>
        <taxon>Bacteroides</taxon>
    </lineage>
</organism>
<dbReference type="AlphaFoldDB" id="A0A401LS46"/>
<comment type="caution">
    <text evidence="1">The sequence shown here is derived from an EMBL/GenBank/DDBJ whole genome shotgun (WGS) entry which is preliminary data.</text>
</comment>
<reference evidence="1 2" key="1">
    <citation type="submission" date="2018-10" db="EMBL/GenBank/DDBJ databases">
        <title>Draft Genome Sequence of Bacteroides sp. KCTC 15687.</title>
        <authorList>
            <person name="Yu S.Y."/>
            <person name="Kim J.S."/>
            <person name="Oh B.S."/>
            <person name="Park S.H."/>
            <person name="Kang S.W."/>
            <person name="Park J.E."/>
            <person name="Choi S.H."/>
            <person name="Han K.I."/>
            <person name="Lee K.C."/>
            <person name="Eom M.K."/>
            <person name="Suh M.K."/>
            <person name="Lee D.H."/>
            <person name="Yoon H."/>
            <person name="Kim B."/>
            <person name="Yang S.J."/>
            <person name="Lee J.S."/>
            <person name="Lee J.H."/>
        </authorList>
    </citation>
    <scope>NUCLEOTIDE SEQUENCE [LARGE SCALE GENOMIC DNA]</scope>
    <source>
        <strain evidence="1 2">KCTC 15687</strain>
    </source>
</reference>
<dbReference type="RefSeq" id="WP_200832889.1">
    <property type="nucleotide sequence ID" value="NZ_BHWB01000003.1"/>
</dbReference>
<dbReference type="Proteomes" id="UP000288079">
    <property type="component" value="Unassembled WGS sequence"/>
</dbReference>
<name>A0A401LS46_9BACE</name>